<protein>
    <submittedName>
        <fullName evidence="1">Uncharacterized protein</fullName>
    </submittedName>
</protein>
<dbReference type="EMBL" id="GBRH01186296">
    <property type="protein sequence ID" value="JAE11600.1"/>
    <property type="molecule type" value="Transcribed_RNA"/>
</dbReference>
<evidence type="ECO:0000313" key="1">
    <source>
        <dbReference type="EMBL" id="JAE11600.1"/>
    </source>
</evidence>
<reference evidence="1" key="1">
    <citation type="submission" date="2014-09" db="EMBL/GenBank/DDBJ databases">
        <authorList>
            <person name="Magalhaes I.L.F."/>
            <person name="Oliveira U."/>
            <person name="Santos F.R."/>
            <person name="Vidigal T.H.D.A."/>
            <person name="Brescovit A.D."/>
            <person name="Santos A.J."/>
        </authorList>
    </citation>
    <scope>NUCLEOTIDE SEQUENCE</scope>
    <source>
        <tissue evidence="1">Shoot tissue taken approximately 20 cm above the soil surface</tissue>
    </source>
</reference>
<dbReference type="AlphaFoldDB" id="A0A0A9FF34"/>
<name>A0A0A9FF34_ARUDO</name>
<organism evidence="1">
    <name type="scientific">Arundo donax</name>
    <name type="common">Giant reed</name>
    <name type="synonym">Donax arundinaceus</name>
    <dbReference type="NCBI Taxonomy" id="35708"/>
    <lineage>
        <taxon>Eukaryota</taxon>
        <taxon>Viridiplantae</taxon>
        <taxon>Streptophyta</taxon>
        <taxon>Embryophyta</taxon>
        <taxon>Tracheophyta</taxon>
        <taxon>Spermatophyta</taxon>
        <taxon>Magnoliopsida</taxon>
        <taxon>Liliopsida</taxon>
        <taxon>Poales</taxon>
        <taxon>Poaceae</taxon>
        <taxon>PACMAD clade</taxon>
        <taxon>Arundinoideae</taxon>
        <taxon>Arundineae</taxon>
        <taxon>Arundo</taxon>
    </lineage>
</organism>
<accession>A0A0A9FF34</accession>
<sequence length="35" mass="3747">MLPFACQVAGIKCRAIGALAGLPWQSDPRLAKFLC</sequence>
<proteinExistence type="predicted"/>
<reference evidence="1" key="2">
    <citation type="journal article" date="2015" name="Data Brief">
        <title>Shoot transcriptome of the giant reed, Arundo donax.</title>
        <authorList>
            <person name="Barrero R.A."/>
            <person name="Guerrero F.D."/>
            <person name="Moolhuijzen P."/>
            <person name="Goolsby J.A."/>
            <person name="Tidwell J."/>
            <person name="Bellgard S.E."/>
            <person name="Bellgard M.I."/>
        </authorList>
    </citation>
    <scope>NUCLEOTIDE SEQUENCE</scope>
    <source>
        <tissue evidence="1">Shoot tissue taken approximately 20 cm above the soil surface</tissue>
    </source>
</reference>